<evidence type="ECO:0000313" key="1">
    <source>
        <dbReference type="EMBL" id="CUN58845.1"/>
    </source>
</evidence>
<keyword evidence="2" id="KW-1185">Reference proteome</keyword>
<dbReference type="RefSeq" id="WP_055257452.1">
    <property type="nucleotide sequence ID" value="NZ_CABIXL010000002.1"/>
</dbReference>
<evidence type="ECO:0000313" key="2">
    <source>
        <dbReference type="Proteomes" id="UP000095488"/>
    </source>
</evidence>
<comment type="caution">
    <text evidence="1">The sequence shown here is derived from an EMBL/GenBank/DDBJ whole genome shotgun (WGS) entry which is preliminary data.</text>
</comment>
<reference evidence="1 2" key="1">
    <citation type="submission" date="2015-09" db="EMBL/GenBank/DDBJ databases">
        <authorList>
            <consortium name="Pathogen Informatics"/>
        </authorList>
    </citation>
    <scope>NUCLEOTIDE SEQUENCE [LARGE SCALE GENOMIC DNA]</scope>
    <source>
        <strain evidence="1 2">2789STDY5834858</strain>
    </source>
</reference>
<name>A0ABM9UNZ8_SARVE</name>
<proteinExistence type="predicted"/>
<sequence length="188" mass="20914">MNSKIVNFILLSLAGKIIGDLMSKNDFTKKNKSNLPSFKGVLEIKHSINGRIRFYIPMLNNNEEAKELLIGQLSRVPAIKVIEVNTITNSLLVVYDEKAVDPAVLIGVIAKLLGLEESLTKKPEALVTRELKNMKEAVNMAVYEKTSGLLDIKSIITILLIVSGFVIVRRNPLSLPNGYTLLRWGTRL</sequence>
<dbReference type="Pfam" id="PF19991">
    <property type="entry name" value="HMA_2"/>
    <property type="match status" value="1"/>
</dbReference>
<dbReference type="Proteomes" id="UP000095488">
    <property type="component" value="Unassembled WGS sequence"/>
</dbReference>
<protein>
    <submittedName>
        <fullName evidence="1">Uncharacterized protein</fullName>
    </submittedName>
</protein>
<accession>A0ABM9UNZ8</accession>
<organism evidence="1 2">
    <name type="scientific">Sarcina ventriculi</name>
    <name type="common">Clostridium ventriculi</name>
    <dbReference type="NCBI Taxonomy" id="1267"/>
    <lineage>
        <taxon>Bacteria</taxon>
        <taxon>Bacillati</taxon>
        <taxon>Bacillota</taxon>
        <taxon>Clostridia</taxon>
        <taxon>Eubacteriales</taxon>
        <taxon>Clostridiaceae</taxon>
        <taxon>Sarcina</taxon>
    </lineage>
</organism>
<dbReference type="EMBL" id="CYZR01000002">
    <property type="protein sequence ID" value="CUN58845.1"/>
    <property type="molecule type" value="Genomic_DNA"/>
</dbReference>
<gene>
    <name evidence="1" type="ORF">ERS852473_00561</name>
</gene>